<dbReference type="Pfam" id="PF06985">
    <property type="entry name" value="HET"/>
    <property type="match status" value="1"/>
</dbReference>
<dbReference type="AlphaFoldDB" id="A0A5N7BY98"/>
<name>A0A5N7BY98_PETAA</name>
<evidence type="ECO:0000259" key="1">
    <source>
        <dbReference type="Pfam" id="PF06985"/>
    </source>
</evidence>
<reference evidence="2" key="1">
    <citation type="submission" date="2019-04" db="EMBL/GenBank/DDBJ databases">
        <title>Friends and foes A comparative genomics studyof 23 Aspergillus species from section Flavi.</title>
        <authorList>
            <consortium name="DOE Joint Genome Institute"/>
            <person name="Kjaerbolling I."/>
            <person name="Vesth T."/>
            <person name="Frisvad J.C."/>
            <person name="Nybo J.L."/>
            <person name="Theobald S."/>
            <person name="Kildgaard S."/>
            <person name="Isbrandt T."/>
            <person name="Kuo A."/>
            <person name="Sato A."/>
            <person name="Lyhne E.K."/>
            <person name="Kogle M.E."/>
            <person name="Wiebenga A."/>
            <person name="Kun R.S."/>
            <person name="Lubbers R.J."/>
            <person name="Makela M.R."/>
            <person name="Barry K."/>
            <person name="Chovatia M."/>
            <person name="Clum A."/>
            <person name="Daum C."/>
            <person name="Haridas S."/>
            <person name="He G."/>
            <person name="LaButti K."/>
            <person name="Lipzen A."/>
            <person name="Mondo S."/>
            <person name="Riley R."/>
            <person name="Salamov A."/>
            <person name="Simmons B.A."/>
            <person name="Magnuson J.K."/>
            <person name="Henrissat B."/>
            <person name="Mortensen U.H."/>
            <person name="Larsen T.O."/>
            <person name="Devries R.P."/>
            <person name="Grigoriev I.V."/>
            <person name="Machida M."/>
            <person name="Baker S.E."/>
            <person name="Andersen M.R."/>
        </authorList>
    </citation>
    <scope>NUCLEOTIDE SEQUENCE [LARGE SCALE GENOMIC DNA]</scope>
    <source>
        <strain evidence="2">IBT 14317</strain>
    </source>
</reference>
<sequence length="557" mass="62866">MLQYKYSPLPAGPSIIRVLRLLPNEDSTIPIKCQLISYSLPTTGKGHHLYEALSYVWGSESKPQCIFIDGCALPVTDNLYTALLHLRDYQLPRILWVDAVCINQQDDQEKASQIQLMPIIYGQASHVIVWLGAAADNSDRALENIRLSAEYKPSEDKATIMQEKKTDYTAILMLLQRPWFRRIWVLQEISAARSILVMCGSIKMNGYTFSSGLKGLNLLYKINPGLESLIRSITYLIRGAIFRPEYMTYPRGTLSLGELIDMYHTREATKKHDKVYALLGMSSDIPKEAGLLPNYELPWNILFHRVIVSILPEIHSVETWPNKEIAVIKVRGYILGRINSVEGDSSRYDRQSSAKSIQEGDIVCLFQGASEPSIIGMCEDYFTIKMISATPQQNKEEGNVDQRPQKSLYTKESILRDVLLIWNWEISRANSEKENKSGIPIKFKDAAPDSEIDLDNKGLSDFALIIEDIIMIAMKSGSNGNQMMKRLLDESRSKLPVSETVVKMVAGNAEWGGQIMELLLQQRGESLPISEEMVKIAAGNTEWGGWRREPTSLRRSG</sequence>
<dbReference type="PANTHER" id="PTHR24148">
    <property type="entry name" value="ANKYRIN REPEAT DOMAIN-CONTAINING PROTEIN 39 HOMOLOG-RELATED"/>
    <property type="match status" value="1"/>
</dbReference>
<dbReference type="InterPro" id="IPR052895">
    <property type="entry name" value="HetReg/Transcr_Mod"/>
</dbReference>
<feature type="domain" description="Heterokaryon incompatibility" evidence="1">
    <location>
        <begin position="50"/>
        <end position="188"/>
    </location>
</feature>
<dbReference type="OrthoDB" id="2157530at2759"/>
<accession>A0A5N7BY98</accession>
<evidence type="ECO:0000313" key="2">
    <source>
        <dbReference type="EMBL" id="KAE8386812.1"/>
    </source>
</evidence>
<dbReference type="InterPro" id="IPR010730">
    <property type="entry name" value="HET"/>
</dbReference>
<dbReference type="EMBL" id="ML735304">
    <property type="protein sequence ID" value="KAE8386812.1"/>
    <property type="molecule type" value="Genomic_DNA"/>
</dbReference>
<organism evidence="2">
    <name type="scientific">Petromyces alliaceus</name>
    <name type="common">Aspergillus alliaceus</name>
    <dbReference type="NCBI Taxonomy" id="209559"/>
    <lineage>
        <taxon>Eukaryota</taxon>
        <taxon>Fungi</taxon>
        <taxon>Dikarya</taxon>
        <taxon>Ascomycota</taxon>
        <taxon>Pezizomycotina</taxon>
        <taxon>Eurotiomycetes</taxon>
        <taxon>Eurotiomycetidae</taxon>
        <taxon>Eurotiales</taxon>
        <taxon>Aspergillaceae</taxon>
        <taxon>Aspergillus</taxon>
        <taxon>Aspergillus subgen. Circumdati</taxon>
    </lineage>
</organism>
<protein>
    <submittedName>
        <fullName evidence="2">Heterokaryon incompatibility protein-domain-containing protein</fullName>
    </submittedName>
</protein>
<dbReference type="PANTHER" id="PTHR24148:SF78">
    <property type="entry name" value="HETEROKARYON INCOMPATIBILITY DOMAIN-CONTAINING PROTEIN"/>
    <property type="match status" value="1"/>
</dbReference>
<dbReference type="Proteomes" id="UP000326877">
    <property type="component" value="Unassembled WGS sequence"/>
</dbReference>
<dbReference type="Pfam" id="PF23397">
    <property type="entry name" value="DUF7104"/>
    <property type="match status" value="2"/>
</dbReference>
<gene>
    <name evidence="2" type="ORF">BDV23DRAFT_196209</name>
</gene>
<proteinExistence type="predicted"/>
<dbReference type="InterPro" id="IPR055530">
    <property type="entry name" value="DUF7104"/>
</dbReference>